<keyword evidence="1" id="KW-0812">Transmembrane</keyword>
<dbReference type="EMBL" id="NGLE01000010">
    <property type="protein sequence ID" value="OTO01573.1"/>
    <property type="molecule type" value="Genomic_DNA"/>
</dbReference>
<dbReference type="EMBL" id="NGLE02000002">
    <property type="protein sequence ID" value="MEI5995632.1"/>
    <property type="molecule type" value="Genomic_DNA"/>
</dbReference>
<name>A0A2C9XFM1_9ENTE</name>
<accession>A0A2C9XFM1</accession>
<dbReference type="Pfam" id="PF12648">
    <property type="entry name" value="TcpE"/>
    <property type="match status" value="1"/>
</dbReference>
<evidence type="ECO:0000313" key="2">
    <source>
        <dbReference type="EMBL" id="MEI5995632.1"/>
    </source>
</evidence>
<keyword evidence="1" id="KW-1133">Transmembrane helix</keyword>
<dbReference type="AlphaFoldDB" id="A0A2C9XFM1"/>
<dbReference type="Proteomes" id="UP000195139">
    <property type="component" value="Unassembled WGS sequence"/>
</dbReference>
<feature type="transmembrane region" description="Helical" evidence="1">
    <location>
        <begin position="39"/>
        <end position="62"/>
    </location>
</feature>
<evidence type="ECO:0000256" key="1">
    <source>
        <dbReference type="SAM" id="Phobius"/>
    </source>
</evidence>
<keyword evidence="4" id="KW-1185">Reference proteome</keyword>
<reference evidence="2 4" key="2">
    <citation type="submission" date="2018-07" db="EMBL/GenBank/DDBJ databases">
        <title>The Genome Sequence of Enterococcus sp. DIV0659b.</title>
        <authorList>
            <consortium name="The Broad Institute Genomics Platform"/>
            <consortium name="The Broad Institute Genomic Center for Infectious Diseases"/>
            <person name="Earl A."/>
            <person name="Manson A."/>
            <person name="Schwartman J."/>
            <person name="Gilmore M."/>
            <person name="Abouelleil A."/>
            <person name="Cao P."/>
            <person name="Chapman S."/>
            <person name="Cusick C."/>
            <person name="Shea T."/>
            <person name="Young S."/>
            <person name="Neafsey D."/>
            <person name="Nusbaum C."/>
            <person name="Birren B."/>
        </authorList>
    </citation>
    <scope>NUCLEOTIDE SEQUENCE [LARGE SCALE GENOMIC DNA]</scope>
    <source>
        <strain evidence="2 4">4G2_DIV0659</strain>
    </source>
</reference>
<protein>
    <submittedName>
        <fullName evidence="3">Uncharacterized protein</fullName>
    </submittedName>
</protein>
<feature type="transmembrane region" description="Helical" evidence="1">
    <location>
        <begin position="68"/>
        <end position="88"/>
    </location>
</feature>
<keyword evidence="1" id="KW-0472">Membrane</keyword>
<gene>
    <name evidence="3" type="ORF">A5880_003192</name>
    <name evidence="2" type="ORF">A5880_003223</name>
</gene>
<evidence type="ECO:0000313" key="3">
    <source>
        <dbReference type="EMBL" id="OTO01573.1"/>
    </source>
</evidence>
<comment type="caution">
    <text evidence="3">The sequence shown here is derived from an EMBL/GenBank/DDBJ whole genome shotgun (WGS) entry which is preliminary data.</text>
</comment>
<proteinExistence type="predicted"/>
<sequence length="146" mass="16581">MALTKDQRKTVTYTSLMTAPVAIRVSIPSMKAGKKKITLPWLINFRSLTIYGICFVVIRYLFGSIIQFAGNLLSLADIALSLVLPYLLMRLVLATNTDGKPIERYLLDTVFFFFKAILPNKEVYKGNYQKKQKDTVVYITKKGGYL</sequence>
<dbReference type="STRING" id="1834181.A5880_003192"/>
<organism evidence="3">
    <name type="scientific">Candidatus Enterococcus mansonii</name>
    <dbReference type="NCBI Taxonomy" id="1834181"/>
    <lineage>
        <taxon>Bacteria</taxon>
        <taxon>Bacillati</taxon>
        <taxon>Bacillota</taxon>
        <taxon>Bacilli</taxon>
        <taxon>Lactobacillales</taxon>
        <taxon>Enterococcaceae</taxon>
        <taxon>Enterococcus</taxon>
    </lineage>
</organism>
<dbReference type="RefSeq" id="WP_086332027.1">
    <property type="nucleotide sequence ID" value="NZ_NGLE02000002.1"/>
</dbReference>
<evidence type="ECO:0000313" key="4">
    <source>
        <dbReference type="Proteomes" id="UP000195139"/>
    </source>
</evidence>
<dbReference type="InterPro" id="IPR025608">
    <property type="entry name" value="TcpE"/>
</dbReference>
<reference evidence="3" key="1">
    <citation type="submission" date="2017-05" db="EMBL/GenBank/DDBJ databases">
        <title>The Genome Sequence of Enterococcus sp. 4G2_DIV0659.</title>
        <authorList>
            <consortium name="The Broad Institute Genomics Platform"/>
            <consortium name="The Broad Institute Genomic Center for Infectious Diseases"/>
            <person name="Earl A."/>
            <person name="Manson A."/>
            <person name="Schwartman J."/>
            <person name="Gilmore M."/>
            <person name="Abouelleil A."/>
            <person name="Cao P."/>
            <person name="Chapman S."/>
            <person name="Cusick C."/>
            <person name="Shea T."/>
            <person name="Young S."/>
            <person name="Neafsey D."/>
            <person name="Nusbaum C."/>
            <person name="Birren B."/>
        </authorList>
    </citation>
    <scope>NUCLEOTIDE SEQUENCE [LARGE SCALE GENOMIC DNA]</scope>
    <source>
        <strain evidence="3">4G2_DIV0659</strain>
    </source>
</reference>